<accession>A0A2M8FFB9</accession>
<dbReference type="EMBL" id="PFRD01000045">
    <property type="protein sequence ID" value="PJC56313.1"/>
    <property type="molecule type" value="Genomic_DNA"/>
</dbReference>
<dbReference type="Gene3D" id="3.60.10.10">
    <property type="entry name" value="Endonuclease/exonuclease/phosphatase"/>
    <property type="match status" value="1"/>
</dbReference>
<reference evidence="3" key="1">
    <citation type="submission" date="2017-09" db="EMBL/GenBank/DDBJ databases">
        <title>Depth-based differentiation of microbial function through sediment-hosted aquifers and enrichment of novel symbionts in the deep terrestrial subsurface.</title>
        <authorList>
            <person name="Probst A.J."/>
            <person name="Ladd B."/>
            <person name="Jarett J.K."/>
            <person name="Geller-Mcgrath D.E."/>
            <person name="Sieber C.M.K."/>
            <person name="Emerson J.B."/>
            <person name="Anantharaman K."/>
            <person name="Thomas B.C."/>
            <person name="Malmstrom R."/>
            <person name="Stieglmeier M."/>
            <person name="Klingl A."/>
            <person name="Woyke T."/>
            <person name="Ryan C.M."/>
            <person name="Banfield J.F."/>
        </authorList>
    </citation>
    <scope>NUCLEOTIDE SEQUENCE [LARGE SCALE GENOMIC DNA]</scope>
</reference>
<dbReference type="InterPro" id="IPR036691">
    <property type="entry name" value="Endo/exonu/phosph_ase_sf"/>
</dbReference>
<proteinExistence type="predicted"/>
<evidence type="ECO:0000259" key="1">
    <source>
        <dbReference type="Pfam" id="PF03372"/>
    </source>
</evidence>
<feature type="domain" description="Endonuclease/exonuclease/phosphatase" evidence="1">
    <location>
        <begin position="13"/>
        <end position="244"/>
    </location>
</feature>
<organism evidence="2 3">
    <name type="scientific">Candidatus Kaiserbacteria bacterium CG_4_9_14_0_2_um_filter_41_32</name>
    <dbReference type="NCBI Taxonomy" id="1974601"/>
    <lineage>
        <taxon>Bacteria</taxon>
        <taxon>Candidatus Kaiseribacteriota</taxon>
    </lineage>
</organism>
<comment type="caution">
    <text evidence="2">The sequence shown here is derived from an EMBL/GenBank/DDBJ whole genome shotgun (WGS) entry which is preliminary data.</text>
</comment>
<dbReference type="Pfam" id="PF03372">
    <property type="entry name" value="Exo_endo_phos"/>
    <property type="match status" value="1"/>
</dbReference>
<dbReference type="GO" id="GO:0003824">
    <property type="term" value="F:catalytic activity"/>
    <property type="evidence" value="ECO:0007669"/>
    <property type="project" value="InterPro"/>
</dbReference>
<protein>
    <recommendedName>
        <fullName evidence="1">Endonuclease/exonuclease/phosphatase domain-containing protein</fullName>
    </recommendedName>
</protein>
<dbReference type="InterPro" id="IPR005135">
    <property type="entry name" value="Endo/exonuclease/phosphatase"/>
</dbReference>
<dbReference type="SUPFAM" id="SSF56219">
    <property type="entry name" value="DNase I-like"/>
    <property type="match status" value="1"/>
</dbReference>
<dbReference type="Proteomes" id="UP000230391">
    <property type="component" value="Unassembled WGS sequence"/>
</dbReference>
<name>A0A2M8FFB9_9BACT</name>
<evidence type="ECO:0000313" key="2">
    <source>
        <dbReference type="EMBL" id="PJC56313.1"/>
    </source>
</evidence>
<dbReference type="AlphaFoldDB" id="A0A2M8FFB9"/>
<evidence type="ECO:0000313" key="3">
    <source>
        <dbReference type="Proteomes" id="UP000230391"/>
    </source>
</evidence>
<sequence length="254" mass="28973">MKVVYNVLCMKLLQCNIQGRKHLDKINNLLELIVPDVVCLQEADEQIISILTAKGYKTKFLPIIKRQASEGLVDEGVVLAAKAMQNIREHYYYFPADGIALQNYARHRETTAHGYIIVDCFVDDIMYRVATTHFTWTARGDIASLEQRQDMGKLMAKLSVESPHILCGDFNIPRGFNPLYNDLVTQYIDTIPTHYTSSLDKNFHRMGNIASRSHLFTHFMVDYILAQAPYRAENVELIFGVSDHAAAVADIYRQ</sequence>
<gene>
    <name evidence="2" type="ORF">CO026_00940</name>
</gene>